<feature type="binding site" evidence="7">
    <location>
        <position position="110"/>
    </location>
    <ligand>
        <name>Zn(2+)</name>
        <dbReference type="ChEBI" id="CHEBI:29105"/>
    </ligand>
</feature>
<dbReference type="Gene3D" id="3.40.1050.10">
    <property type="entry name" value="Carbonic anhydrase"/>
    <property type="match status" value="1"/>
</dbReference>
<comment type="similarity">
    <text evidence="1 8">Belongs to the beta-class carbonic anhydrase family.</text>
</comment>
<dbReference type="SUPFAM" id="SSF53056">
    <property type="entry name" value="beta-carbonic anhydrase, cab"/>
    <property type="match status" value="2"/>
</dbReference>
<dbReference type="InterPro" id="IPR001765">
    <property type="entry name" value="Carbonic_anhydrase"/>
</dbReference>
<comment type="caution">
    <text evidence="9">The sequence shown here is derived from an EMBL/GenBank/DDBJ whole genome shotgun (WGS) entry which is preliminary data.</text>
</comment>
<dbReference type="SMART" id="SM00947">
    <property type="entry name" value="Pro_CA"/>
    <property type="match status" value="1"/>
</dbReference>
<dbReference type="InterPro" id="IPR036874">
    <property type="entry name" value="Carbonic_anhydrase_sf"/>
</dbReference>
<keyword evidence="10" id="KW-1185">Reference proteome</keyword>
<evidence type="ECO:0000256" key="5">
    <source>
        <dbReference type="ARBA" id="ARBA00023239"/>
    </source>
</evidence>
<evidence type="ECO:0000256" key="6">
    <source>
        <dbReference type="ARBA" id="ARBA00048348"/>
    </source>
</evidence>
<evidence type="ECO:0000256" key="4">
    <source>
        <dbReference type="ARBA" id="ARBA00022833"/>
    </source>
</evidence>
<name>A0AAE5AGX1_9RICK</name>
<dbReference type="Pfam" id="PF00484">
    <property type="entry name" value="Pro_CA"/>
    <property type="match status" value="2"/>
</dbReference>
<feature type="binding site" evidence="7">
    <location>
        <position position="48"/>
    </location>
    <ligand>
        <name>Zn(2+)</name>
        <dbReference type="ChEBI" id="CHEBI:29105"/>
    </ligand>
</feature>
<dbReference type="Proteomes" id="UP001289135">
    <property type="component" value="Unassembled WGS sequence"/>
</dbReference>
<protein>
    <recommendedName>
        <fullName evidence="2 8">Carbonic anhydrase</fullName>
        <ecNumber evidence="2 8">4.2.1.1</ecNumber>
    </recommendedName>
    <alternativeName>
        <fullName evidence="8">Carbonate dehydratase</fullName>
    </alternativeName>
</protein>
<reference evidence="9" key="1">
    <citation type="submission" date="2023-02" db="EMBL/GenBank/DDBJ databases">
        <title>Host association and intracellularity evolved multiple times independently in the Rickettsiales.</title>
        <authorList>
            <person name="Castelli M."/>
            <person name="Nardi T."/>
            <person name="Gammuto L."/>
            <person name="Bellinzona G."/>
            <person name="Sabaneyeva E."/>
            <person name="Potekhin A."/>
            <person name="Serra V."/>
            <person name="Petroni G."/>
            <person name="Sassera D."/>
        </authorList>
    </citation>
    <scope>NUCLEOTIDE SEQUENCE</scope>
    <source>
        <strain evidence="9">USBL-36I1</strain>
    </source>
</reference>
<dbReference type="InterPro" id="IPR015892">
    <property type="entry name" value="Carbonic_anhydrase_CS"/>
</dbReference>
<dbReference type="PANTHER" id="PTHR11002">
    <property type="entry name" value="CARBONIC ANHYDRASE"/>
    <property type="match status" value="1"/>
</dbReference>
<dbReference type="PROSITE" id="PS00704">
    <property type="entry name" value="PROK_CO2_ANHYDRASE_1"/>
    <property type="match status" value="1"/>
</dbReference>
<dbReference type="EC" id="4.2.1.1" evidence="2 8"/>
<accession>A0AAE5AGX1</accession>
<dbReference type="PANTHER" id="PTHR11002:SF76">
    <property type="entry name" value="CARBONIC ANHYDRASE"/>
    <property type="match status" value="1"/>
</dbReference>
<sequence length="269" mass="31243">MTGHKSLNYLIEGYKKFKSSLNQNDIKFFKELVEKGQKPKFLLISCSDSRVDPSYIMNCTPGDMFVIRNVANLVPPCENNTTYHGTSAALEFAISHLEVEHIIIFGHSNCGGIKYFVDQVIKSIRCGYNYNEENINSIIDRRINYSDNFNYLKDTNKNDISYANEEKYCLLGNSKFITKWLEIIDDLKDEVKKNLNNMTYENLINYISQKAMLHSAKCLMSFPWIKEKADAKKLKINIWQFNLKEQSILIFNEKTNTYTDIENTILLDS</sequence>
<dbReference type="GO" id="GO:0004089">
    <property type="term" value="F:carbonate dehydratase activity"/>
    <property type="evidence" value="ECO:0007669"/>
    <property type="project" value="UniProtKB-UniRule"/>
</dbReference>
<dbReference type="EMBL" id="JARGYU010000001">
    <property type="protein sequence ID" value="MDZ5760905.1"/>
    <property type="molecule type" value="Genomic_DNA"/>
</dbReference>
<comment type="catalytic activity">
    <reaction evidence="6 8">
        <text>hydrogencarbonate + H(+) = CO2 + H2O</text>
        <dbReference type="Rhea" id="RHEA:10748"/>
        <dbReference type="ChEBI" id="CHEBI:15377"/>
        <dbReference type="ChEBI" id="CHEBI:15378"/>
        <dbReference type="ChEBI" id="CHEBI:16526"/>
        <dbReference type="ChEBI" id="CHEBI:17544"/>
        <dbReference type="EC" id="4.2.1.1"/>
    </reaction>
</comment>
<feature type="binding site" evidence="7">
    <location>
        <position position="46"/>
    </location>
    <ligand>
        <name>Zn(2+)</name>
        <dbReference type="ChEBI" id="CHEBI:29105"/>
    </ligand>
</feature>
<evidence type="ECO:0000256" key="7">
    <source>
        <dbReference type="PIRSR" id="PIRSR601765-1"/>
    </source>
</evidence>
<evidence type="ECO:0000313" key="10">
    <source>
        <dbReference type="Proteomes" id="UP001289135"/>
    </source>
</evidence>
<keyword evidence="3 7" id="KW-0479">Metal-binding</keyword>
<dbReference type="GO" id="GO:0008270">
    <property type="term" value="F:zinc ion binding"/>
    <property type="evidence" value="ECO:0007669"/>
    <property type="project" value="UniProtKB-UniRule"/>
</dbReference>
<comment type="function">
    <text evidence="8">Reversible hydration of carbon dioxide.</text>
</comment>
<evidence type="ECO:0000256" key="2">
    <source>
        <dbReference type="ARBA" id="ARBA00012925"/>
    </source>
</evidence>
<dbReference type="AlphaFoldDB" id="A0AAE5AGX1"/>
<evidence type="ECO:0000256" key="3">
    <source>
        <dbReference type="ARBA" id="ARBA00022723"/>
    </source>
</evidence>
<keyword evidence="5 8" id="KW-0456">Lyase</keyword>
<evidence type="ECO:0000256" key="1">
    <source>
        <dbReference type="ARBA" id="ARBA00006217"/>
    </source>
</evidence>
<organism evidence="9 10">
    <name type="scientific">Lyticum sinuosum</name>
    <dbReference type="NCBI Taxonomy" id="1332059"/>
    <lineage>
        <taxon>Bacteria</taxon>
        <taxon>Pseudomonadati</taxon>
        <taxon>Pseudomonadota</taxon>
        <taxon>Alphaproteobacteria</taxon>
        <taxon>Rickettsiales</taxon>
        <taxon>Lyticum</taxon>
    </lineage>
</organism>
<dbReference type="PROSITE" id="PS00705">
    <property type="entry name" value="PROK_CO2_ANHYDRASE_2"/>
    <property type="match status" value="1"/>
</dbReference>
<proteinExistence type="inferred from homology"/>
<feature type="binding site" evidence="7">
    <location>
        <position position="107"/>
    </location>
    <ligand>
        <name>Zn(2+)</name>
        <dbReference type="ChEBI" id="CHEBI:29105"/>
    </ligand>
</feature>
<evidence type="ECO:0000313" key="9">
    <source>
        <dbReference type="EMBL" id="MDZ5760905.1"/>
    </source>
</evidence>
<dbReference type="RefSeq" id="WP_322498341.1">
    <property type="nucleotide sequence ID" value="NZ_JARGYU010000001.1"/>
</dbReference>
<keyword evidence="4 7" id="KW-0862">Zinc</keyword>
<gene>
    <name evidence="9" type="ORF">Lyticum_00059</name>
</gene>
<evidence type="ECO:0000256" key="8">
    <source>
        <dbReference type="RuleBase" id="RU003956"/>
    </source>
</evidence>
<dbReference type="GO" id="GO:0015976">
    <property type="term" value="P:carbon utilization"/>
    <property type="evidence" value="ECO:0007669"/>
    <property type="project" value="InterPro"/>
</dbReference>
<comment type="cofactor">
    <cofactor evidence="7">
        <name>Zn(2+)</name>
        <dbReference type="ChEBI" id="CHEBI:29105"/>
    </cofactor>
    <text evidence="7">Binds 1 zinc ion per subunit.</text>
</comment>